<reference evidence="5 6" key="1">
    <citation type="submission" date="2019-07" db="EMBL/GenBank/DDBJ databases">
        <title>Genomics analysis of Aphanomyces spp. identifies a new class of oomycete effector associated with host adaptation.</title>
        <authorList>
            <person name="Gaulin E."/>
        </authorList>
    </citation>
    <scope>NUCLEOTIDE SEQUENCE [LARGE SCALE GENOMIC DNA]</scope>
    <source>
        <strain evidence="5 6">ATCC 201684</strain>
    </source>
</reference>
<dbReference type="PANTHER" id="PTHR33129">
    <property type="entry name" value="PROTEIN KINASE DOMAIN-CONTAINING PROTEIN-RELATED"/>
    <property type="match status" value="1"/>
</dbReference>
<dbReference type="PANTHER" id="PTHR33129:SF1">
    <property type="entry name" value="ATP-BINDING PROTEIN"/>
    <property type="match status" value="1"/>
</dbReference>
<name>A0A6G0XYE8_9STRA</name>
<dbReference type="GO" id="GO:0005576">
    <property type="term" value="C:extracellular region"/>
    <property type="evidence" value="ECO:0007669"/>
    <property type="project" value="UniProtKB-SubCell"/>
</dbReference>
<organism evidence="5 6">
    <name type="scientific">Aphanomyces euteiches</name>
    <dbReference type="NCBI Taxonomy" id="100861"/>
    <lineage>
        <taxon>Eukaryota</taxon>
        <taxon>Sar</taxon>
        <taxon>Stramenopiles</taxon>
        <taxon>Oomycota</taxon>
        <taxon>Saprolegniomycetes</taxon>
        <taxon>Saprolegniales</taxon>
        <taxon>Verrucalvaceae</taxon>
        <taxon>Aphanomyces</taxon>
    </lineage>
</organism>
<dbReference type="Pfam" id="PF20147">
    <property type="entry name" value="Crinkler"/>
    <property type="match status" value="1"/>
</dbReference>
<accession>A0A6G0XYE8</accession>
<evidence type="ECO:0000256" key="1">
    <source>
        <dbReference type="ARBA" id="ARBA00004340"/>
    </source>
</evidence>
<gene>
    <name evidence="5" type="ORF">Ae201684_000087</name>
</gene>
<dbReference type="InterPro" id="IPR045379">
    <property type="entry name" value="Crinkler_N"/>
</dbReference>
<dbReference type="Proteomes" id="UP000481153">
    <property type="component" value="Unassembled WGS sequence"/>
</dbReference>
<feature type="domain" description="Crinkler effector protein N-terminal" evidence="4">
    <location>
        <begin position="4"/>
        <end position="99"/>
    </location>
</feature>
<protein>
    <recommendedName>
        <fullName evidence="4">Crinkler effector protein N-terminal domain-containing protein</fullName>
    </recommendedName>
</protein>
<comment type="subcellular location">
    <subcellularLocation>
        <location evidence="1">Host cell</location>
    </subcellularLocation>
    <subcellularLocation>
        <location evidence="2">Secreted</location>
    </subcellularLocation>
</comment>
<dbReference type="GO" id="GO:0043657">
    <property type="term" value="C:host cell"/>
    <property type="evidence" value="ECO:0007669"/>
    <property type="project" value="UniProtKB-SubCell"/>
</dbReference>
<evidence type="ECO:0000256" key="2">
    <source>
        <dbReference type="ARBA" id="ARBA00004613"/>
    </source>
</evidence>
<dbReference type="VEuPathDB" id="FungiDB:AeMF1_011462"/>
<comment type="caution">
    <text evidence="5">The sequence shown here is derived from an EMBL/GenBank/DDBJ whole genome shotgun (WGS) entry which is preliminary data.</text>
</comment>
<dbReference type="VEuPathDB" id="FungiDB:AeMF1_011463"/>
<dbReference type="EMBL" id="VJMJ01000001">
    <property type="protein sequence ID" value="KAF0745634.1"/>
    <property type="molecule type" value="Genomic_DNA"/>
</dbReference>
<evidence type="ECO:0000256" key="3">
    <source>
        <dbReference type="ARBA" id="ARBA00022525"/>
    </source>
</evidence>
<dbReference type="InterPro" id="IPR052980">
    <property type="entry name" value="Crinkler_effector"/>
</dbReference>
<keyword evidence="3" id="KW-0964">Secreted</keyword>
<sequence>MAKVKLYCALFGEATVFPVKIALDENVSTLQQAIFDVDPVLGAERGCCVVEGDHDLDKFLQGGVSTEYEEMRLSWKLNKKELFGATPSLGEENIHVLVELPQVLEAKLPRDRLLTVGDVQIPVTPSMSLHPPALVAFWQAFQNDKTDLKAGALVDLPQATFLLGDSTLGSRLYIRHCYPALWEYCLKTIHDEKMNSPHLVILGNPGIGKTFFGFVILLLLAREGATVVYESGVLKQRFLLTNEIVAEGSPNDFLQILKNTDTYYIVDAVKPAMYVAKTILLSPPRRSIWYEFNKTCCEPSYMPVWSRGEILQCRELMYSDTPVAVVEDCFRRWGVDDQQALLEYAIDMVDLDWLAQACCRLDADDAQVAHRLLHYRVSETFDYEGFVFASDYVQQMVYDRLYTMDKRKLLAFIDGSGGLGTLPELRGHLFQGHDHSVLP</sequence>
<evidence type="ECO:0000313" key="6">
    <source>
        <dbReference type="Proteomes" id="UP000481153"/>
    </source>
</evidence>
<keyword evidence="6" id="KW-1185">Reference proteome</keyword>
<proteinExistence type="predicted"/>
<dbReference type="AlphaFoldDB" id="A0A6G0XYE8"/>
<evidence type="ECO:0000313" key="5">
    <source>
        <dbReference type="EMBL" id="KAF0745634.1"/>
    </source>
</evidence>
<evidence type="ECO:0000259" key="4">
    <source>
        <dbReference type="Pfam" id="PF20147"/>
    </source>
</evidence>